<dbReference type="SUPFAM" id="SSF54791">
    <property type="entry name" value="Eukaryotic type KH-domain (KH-domain type I)"/>
    <property type="match status" value="1"/>
</dbReference>
<proteinExistence type="predicted"/>
<evidence type="ECO:0000259" key="2">
    <source>
        <dbReference type="SMART" id="SM00322"/>
    </source>
</evidence>
<dbReference type="SMART" id="SM00322">
    <property type="entry name" value="KH"/>
    <property type="match status" value="1"/>
</dbReference>
<evidence type="ECO:0000256" key="1">
    <source>
        <dbReference type="PROSITE-ProRule" id="PRU00117"/>
    </source>
</evidence>
<dbReference type="InterPro" id="IPR009097">
    <property type="entry name" value="Cyclic_Pdiesterase"/>
</dbReference>
<dbReference type="Gene3D" id="3.90.1140.10">
    <property type="entry name" value="Cyclic phosphodiesterase"/>
    <property type="match status" value="1"/>
</dbReference>
<dbReference type="InterPro" id="IPR036612">
    <property type="entry name" value="KH_dom_type_1_sf"/>
</dbReference>
<dbReference type="PANTHER" id="PTHR13360">
    <property type="entry name" value="ACTIVATING SIGNAL COINTEGRATOR 1 COMPLEX SUBUNIT 1"/>
    <property type="match status" value="1"/>
</dbReference>
<sequence length="358" mass="40747">MDVLRPPVVWIDGRCYRKYPVTGSNQKEQCYRSEENSHQSQNVVWTEESFDVDVPIEETDDGQFKATLAIPSVFFKVIIGTKGLTKKRLENETTTKIIVPKQGMEGDIIIYGPQKCGVISARTRMELLVDSARKKTPFTHFLSLPLNQGPIQNGFLDFRDDVLRQCDGMRGIDASIFQNPQKLHLTIGTLVLLDKQERKLAGEILKQCEKEVVEPCLEGQPLDVTVEGIEYMNDDPAEVDVLYAQIQTTNHSNRLQRLANSLVDKYTSSGLMNKQFDSVKLHLTLMNTKFRTDISGESQNSPQRRRKPRETFDASYILQTFKNYHFGHTTISEVHLSQLHATDKDGYYACSAKLELPK</sequence>
<dbReference type="InterPro" id="IPR047538">
    <property type="entry name" value="KH-I_ASCC1"/>
</dbReference>
<feature type="domain" description="K Homology" evidence="2">
    <location>
        <begin position="62"/>
        <end position="130"/>
    </location>
</feature>
<dbReference type="Gene3D" id="3.30.1370.10">
    <property type="entry name" value="K Homology domain, type 1"/>
    <property type="match status" value="1"/>
</dbReference>
<dbReference type="PANTHER" id="PTHR13360:SF1">
    <property type="entry name" value="ACTIVATING SIGNAL COINTEGRATOR 1 COMPLEX SUBUNIT 1"/>
    <property type="match status" value="1"/>
</dbReference>
<dbReference type="Proteomes" id="UP000694941">
    <property type="component" value="Unplaced"/>
</dbReference>
<name>A0ABM1BCC2_LIMPO</name>
<reference evidence="4" key="1">
    <citation type="submission" date="2025-08" db="UniProtKB">
        <authorList>
            <consortium name="RefSeq"/>
        </authorList>
    </citation>
    <scope>IDENTIFICATION</scope>
    <source>
        <tissue evidence="4">Muscle</tissue>
    </source>
</reference>
<dbReference type="SUPFAM" id="SSF55144">
    <property type="entry name" value="LigT-like"/>
    <property type="match status" value="1"/>
</dbReference>
<dbReference type="InterPro" id="IPR019510">
    <property type="entry name" value="AKAP7-like_phosphoesterase"/>
</dbReference>
<dbReference type="InterPro" id="IPR004087">
    <property type="entry name" value="KH_dom"/>
</dbReference>
<dbReference type="PROSITE" id="PS50084">
    <property type="entry name" value="KH_TYPE_1"/>
    <property type="match status" value="1"/>
</dbReference>
<dbReference type="Pfam" id="PF00013">
    <property type="entry name" value="KH_1"/>
    <property type="match status" value="1"/>
</dbReference>
<protein>
    <submittedName>
        <fullName evidence="4">Activating signal cointegrator 1 complex subunit 1-like</fullName>
    </submittedName>
</protein>
<keyword evidence="3" id="KW-1185">Reference proteome</keyword>
<dbReference type="InterPro" id="IPR004088">
    <property type="entry name" value="KH_dom_type_1"/>
</dbReference>
<dbReference type="Pfam" id="PF10469">
    <property type="entry name" value="AKAP7_NLS"/>
    <property type="match status" value="1"/>
</dbReference>
<dbReference type="PIRSF" id="PIRSF027019">
    <property type="entry name" value="Euk_LigT"/>
    <property type="match status" value="1"/>
</dbReference>
<gene>
    <name evidence="4" type="primary">LOC106463641</name>
</gene>
<accession>A0ABM1BCC2</accession>
<organism evidence="3 4">
    <name type="scientific">Limulus polyphemus</name>
    <name type="common">Atlantic horseshoe crab</name>
    <dbReference type="NCBI Taxonomy" id="6850"/>
    <lineage>
        <taxon>Eukaryota</taxon>
        <taxon>Metazoa</taxon>
        <taxon>Ecdysozoa</taxon>
        <taxon>Arthropoda</taxon>
        <taxon>Chelicerata</taxon>
        <taxon>Merostomata</taxon>
        <taxon>Xiphosura</taxon>
        <taxon>Limulidae</taxon>
        <taxon>Limulus</taxon>
    </lineage>
</organism>
<dbReference type="GeneID" id="106463641"/>
<dbReference type="InterPro" id="IPR009210">
    <property type="entry name" value="ASCC1"/>
</dbReference>
<dbReference type="CDD" id="cd22419">
    <property type="entry name" value="KH-I_ASCC1"/>
    <property type="match status" value="1"/>
</dbReference>
<keyword evidence="1" id="KW-0694">RNA-binding</keyword>
<evidence type="ECO:0000313" key="4">
    <source>
        <dbReference type="RefSeq" id="XP_013779146.1"/>
    </source>
</evidence>
<evidence type="ECO:0000313" key="3">
    <source>
        <dbReference type="Proteomes" id="UP000694941"/>
    </source>
</evidence>
<dbReference type="RefSeq" id="XP_013779146.1">
    <property type="nucleotide sequence ID" value="XM_013923692.2"/>
</dbReference>